<keyword evidence="3" id="KW-0964">Secreted</keyword>
<dbReference type="InterPro" id="IPR032861">
    <property type="entry name" value="TAXi_N"/>
</dbReference>
<sequence length="442" mass="47461">MASTLALLVSFVIVVVSISSQLPNICFVEGSQYGDFSIELIHCHSPLSPFYNSSDSNGDRVRDLVHRSISRIQHFSPSSVTPNTLESQVIPNGGSYLMKVSIGSPPVNFFATADTGSDLIWSQCKPCYQCYAQDSPVFDPKESSTYKESETSCESTFCQALPRSRCGNTGSNCKYVYSYGDHSHSIGVLATDTFTFDSNENTPTAIPDIVFGCGHNNAGTFNSHGSGLIGLGGGPLSLISQLGSQIDGKFSYCLVPIFDNATSKLNFGQQAIIASEAVVSTPLVEKDPKTFYYLTLEGISVGDKKVEAKFTSLIQSEGNIIIDSGTTLTILDGDLYNELESALKGAIEFDTAEDPSGTFGLCYNAGSDLNIPTITFHFTGADLQLNSLNTFIKASDDLVCLAMIPNNQGTSIFGNIAHMNFQVEYDLAGRKVSFAPADCSKN</sequence>
<dbReference type="InterPro" id="IPR033121">
    <property type="entry name" value="PEPTIDASE_A1"/>
</dbReference>
<protein>
    <recommendedName>
        <fullName evidence="10">Peptidase A1 domain-containing protein</fullName>
    </recommendedName>
</protein>
<evidence type="ECO:0000256" key="5">
    <source>
        <dbReference type="ARBA" id="ARBA00022729"/>
    </source>
</evidence>
<dbReference type="FunFam" id="2.40.70.10:FF:000016">
    <property type="entry name" value="Probable aspartic protease At2g35615"/>
    <property type="match status" value="1"/>
</dbReference>
<dbReference type="InterPro" id="IPR034161">
    <property type="entry name" value="Pepsin-like_plant"/>
</dbReference>
<dbReference type="PANTHER" id="PTHR47967:SF128">
    <property type="entry name" value="ASPARTIC PROTEINASE CDR1-LIKE"/>
    <property type="match status" value="1"/>
</dbReference>
<evidence type="ECO:0000313" key="11">
    <source>
        <dbReference type="EMBL" id="KAF6175549.1"/>
    </source>
</evidence>
<accession>A0A7J7P7Y9</accession>
<reference evidence="11 12" key="1">
    <citation type="journal article" date="2020" name="IScience">
        <title>Genome Sequencing of the Endangered Kingdonia uniflora (Circaeasteraceae, Ranunculales) Reveals Potential Mechanisms of Evolutionary Specialization.</title>
        <authorList>
            <person name="Sun Y."/>
            <person name="Deng T."/>
            <person name="Zhang A."/>
            <person name="Moore M.J."/>
            <person name="Landis J.B."/>
            <person name="Lin N."/>
            <person name="Zhang H."/>
            <person name="Zhang X."/>
            <person name="Huang J."/>
            <person name="Zhang X."/>
            <person name="Sun H."/>
            <person name="Wang H."/>
        </authorList>
    </citation>
    <scope>NUCLEOTIDE SEQUENCE [LARGE SCALE GENOMIC DNA]</scope>
    <source>
        <strain evidence="11">TB1705</strain>
        <tissue evidence="11">Leaf</tissue>
    </source>
</reference>
<evidence type="ECO:0000256" key="6">
    <source>
        <dbReference type="ARBA" id="ARBA00022750"/>
    </source>
</evidence>
<evidence type="ECO:0000256" key="8">
    <source>
        <dbReference type="ARBA" id="ARBA00023180"/>
    </source>
</evidence>
<dbReference type="SUPFAM" id="SSF50630">
    <property type="entry name" value="Acid proteases"/>
    <property type="match status" value="1"/>
</dbReference>
<dbReference type="PROSITE" id="PS00141">
    <property type="entry name" value="ASP_PROTEASE"/>
    <property type="match status" value="1"/>
</dbReference>
<dbReference type="PANTHER" id="PTHR47967">
    <property type="entry name" value="OS07G0603500 PROTEIN-RELATED"/>
    <property type="match status" value="1"/>
</dbReference>
<gene>
    <name evidence="11" type="ORF">GIB67_023069</name>
</gene>
<keyword evidence="7" id="KW-0378">Hydrolase</keyword>
<dbReference type="FunFam" id="2.40.70.10:FF:000050">
    <property type="entry name" value="Aspartic proteinase CDR1"/>
    <property type="match status" value="1"/>
</dbReference>
<dbReference type="Pfam" id="PF14541">
    <property type="entry name" value="TAXi_C"/>
    <property type="match status" value="1"/>
</dbReference>
<dbReference type="InterPro" id="IPR051708">
    <property type="entry name" value="Plant_Aspart_Prot_A1"/>
</dbReference>
<organism evidence="11 12">
    <name type="scientific">Kingdonia uniflora</name>
    <dbReference type="NCBI Taxonomy" id="39325"/>
    <lineage>
        <taxon>Eukaryota</taxon>
        <taxon>Viridiplantae</taxon>
        <taxon>Streptophyta</taxon>
        <taxon>Embryophyta</taxon>
        <taxon>Tracheophyta</taxon>
        <taxon>Spermatophyta</taxon>
        <taxon>Magnoliopsida</taxon>
        <taxon>Ranunculales</taxon>
        <taxon>Circaeasteraceae</taxon>
        <taxon>Kingdonia</taxon>
    </lineage>
</organism>
<evidence type="ECO:0000259" key="10">
    <source>
        <dbReference type="PROSITE" id="PS51767"/>
    </source>
</evidence>
<keyword evidence="4" id="KW-0645">Protease</keyword>
<evidence type="ECO:0000313" key="12">
    <source>
        <dbReference type="Proteomes" id="UP000541444"/>
    </source>
</evidence>
<dbReference type="PROSITE" id="PS51767">
    <property type="entry name" value="PEPTIDASE_A1"/>
    <property type="match status" value="1"/>
</dbReference>
<keyword evidence="5 9" id="KW-0732">Signal</keyword>
<dbReference type="OrthoDB" id="2747330at2759"/>
<keyword evidence="8" id="KW-0325">Glycoprotein</keyword>
<keyword evidence="6" id="KW-0064">Aspartyl protease</keyword>
<evidence type="ECO:0000256" key="9">
    <source>
        <dbReference type="SAM" id="SignalP"/>
    </source>
</evidence>
<name>A0A7J7P7Y9_9MAGN</name>
<dbReference type="EMBL" id="JACGCM010000176">
    <property type="protein sequence ID" value="KAF6175549.1"/>
    <property type="molecule type" value="Genomic_DNA"/>
</dbReference>
<evidence type="ECO:0000256" key="3">
    <source>
        <dbReference type="ARBA" id="ARBA00022525"/>
    </source>
</evidence>
<comment type="similarity">
    <text evidence="2">Belongs to the peptidase A1 family.</text>
</comment>
<dbReference type="InterPro" id="IPR032799">
    <property type="entry name" value="TAXi_C"/>
</dbReference>
<comment type="caution">
    <text evidence="11">The sequence shown here is derived from an EMBL/GenBank/DDBJ whole genome shotgun (WGS) entry which is preliminary data.</text>
</comment>
<keyword evidence="12" id="KW-1185">Reference proteome</keyword>
<dbReference type="AlphaFoldDB" id="A0A7J7P7Y9"/>
<proteinExistence type="inferred from homology"/>
<dbReference type="Pfam" id="PF14543">
    <property type="entry name" value="TAXi_N"/>
    <property type="match status" value="1"/>
</dbReference>
<dbReference type="CDD" id="cd05476">
    <property type="entry name" value="pepsin_A_like_plant"/>
    <property type="match status" value="1"/>
</dbReference>
<comment type="subcellular location">
    <subcellularLocation>
        <location evidence="1">Secreted</location>
    </subcellularLocation>
</comment>
<dbReference type="InterPro" id="IPR021109">
    <property type="entry name" value="Peptidase_aspartic_dom_sf"/>
</dbReference>
<dbReference type="InterPro" id="IPR001969">
    <property type="entry name" value="Aspartic_peptidase_AS"/>
</dbReference>
<dbReference type="Proteomes" id="UP000541444">
    <property type="component" value="Unassembled WGS sequence"/>
</dbReference>
<evidence type="ECO:0000256" key="1">
    <source>
        <dbReference type="ARBA" id="ARBA00004613"/>
    </source>
</evidence>
<dbReference type="GO" id="GO:0004190">
    <property type="term" value="F:aspartic-type endopeptidase activity"/>
    <property type="evidence" value="ECO:0007669"/>
    <property type="project" value="UniProtKB-KW"/>
</dbReference>
<feature type="domain" description="Peptidase A1" evidence="10">
    <location>
        <begin position="96"/>
        <end position="435"/>
    </location>
</feature>
<evidence type="ECO:0000256" key="7">
    <source>
        <dbReference type="ARBA" id="ARBA00022801"/>
    </source>
</evidence>
<feature type="chain" id="PRO_5029796307" description="Peptidase A1 domain-containing protein" evidence="9">
    <location>
        <begin position="18"/>
        <end position="442"/>
    </location>
</feature>
<dbReference type="GO" id="GO:0006508">
    <property type="term" value="P:proteolysis"/>
    <property type="evidence" value="ECO:0007669"/>
    <property type="project" value="UniProtKB-KW"/>
</dbReference>
<dbReference type="GO" id="GO:0005576">
    <property type="term" value="C:extracellular region"/>
    <property type="evidence" value="ECO:0007669"/>
    <property type="project" value="UniProtKB-SubCell"/>
</dbReference>
<evidence type="ECO:0000256" key="2">
    <source>
        <dbReference type="ARBA" id="ARBA00007447"/>
    </source>
</evidence>
<feature type="signal peptide" evidence="9">
    <location>
        <begin position="1"/>
        <end position="17"/>
    </location>
</feature>
<evidence type="ECO:0000256" key="4">
    <source>
        <dbReference type="ARBA" id="ARBA00022670"/>
    </source>
</evidence>
<dbReference type="Gene3D" id="2.40.70.10">
    <property type="entry name" value="Acid Proteases"/>
    <property type="match status" value="2"/>
</dbReference>